<sequence>MTMDESVAPGAQETLATSLAKPGGAPAHGAAHNGSPPPSQRKRKRRGLAAPASPAIQPEGLGRTTEEQEEAEDDFDPDQMDRVSMFSLDTTLAEAPEVKRSKTMSRVTSLASVMTTPVARVGHALSRSISGARLPYSPSPGGRNAPGTPTKFFGRSVSTVHMTGSSGAPPAMRAPESPYGTLRRGAPGRNSATNITPYKKPQPTTNKQRPTRYWSSDFPETCARLDKQEIRLQEAIHEMTCGEEDLVDDLILVQKTYADSLLQLNILTPSEVEMVFGNIRKLTPIHRDLHKFLESARSPSTGIYRSVGQFLLHWTGTVRLPYIDYCSTLIKVKTFLDLRRDSDKDFRDFLQRCLESPFSRKLDLWAYLDVPRSRLVKYPLLLKQVLKFCECPSDSGLLTSAIHHLESILQDVDKAMAQARCQNTIARLDWLDDCPVDAKVAVNNASEEILEGVLRNNRGTKLECHLMDTVLILGRPSTRGQGGVKRLQVYRTPIPIEELVLEDIDQHGTVSMGSGSSSGSSGSSTSSLSSSGSKNGSFKSAFSHSQPSKGSSFRVSFRRGSLAPQPHSRGDTPVERNNRSDADRKQLSHTLMATDEHSKRQWLTSLQKTIDTHMAVRQEQEREVDSHSNPPAKTHSIVSRLKSGPRTAGLFQKNKRSPRIKASLSSTHVDSLKRGSAIKRLRTHAASTSALRPDNMPVFDENTPVLHHKSVPRILSSSGGLRLRSGTVGSAKPPLPLLTSGQHHSVEMRKRASSNGGQPLTPLNEKQSTTAVKSKSGRLDHIRREKLGSRTKSWGHLMARSEEHLLACSLDGQRDMPRYLTRSTLKKISKSMSDLLEL</sequence>
<feature type="compositionally biased region" description="Basic and acidic residues" evidence="3">
    <location>
        <begin position="568"/>
        <end position="584"/>
    </location>
</feature>
<comment type="caution">
    <text evidence="5">The sequence shown here is derived from an EMBL/GenBank/DDBJ whole genome shotgun (WGS) entry which is preliminary data.</text>
</comment>
<dbReference type="CDD" id="cd00160">
    <property type="entry name" value="RhoGEF"/>
    <property type="match status" value="1"/>
</dbReference>
<dbReference type="Proteomes" id="UP000318571">
    <property type="component" value="Chromosome 9"/>
</dbReference>
<feature type="region of interest" description="Disordered" evidence="3">
    <location>
        <begin position="726"/>
        <end position="784"/>
    </location>
</feature>
<feature type="domain" description="DH" evidence="4">
    <location>
        <begin position="231"/>
        <end position="415"/>
    </location>
</feature>
<dbReference type="InterPro" id="IPR011993">
    <property type="entry name" value="PH-like_dom_sf"/>
</dbReference>
<dbReference type="GO" id="GO:0035025">
    <property type="term" value="P:positive regulation of Rho protein signal transduction"/>
    <property type="evidence" value="ECO:0007669"/>
    <property type="project" value="TreeGrafter"/>
</dbReference>
<dbReference type="EMBL" id="VCGU01000009">
    <property type="protein sequence ID" value="TRY71154.1"/>
    <property type="molecule type" value="Genomic_DNA"/>
</dbReference>
<organism evidence="5 6">
    <name type="scientific">Tigriopus californicus</name>
    <name type="common">Marine copepod</name>
    <dbReference type="NCBI Taxonomy" id="6832"/>
    <lineage>
        <taxon>Eukaryota</taxon>
        <taxon>Metazoa</taxon>
        <taxon>Ecdysozoa</taxon>
        <taxon>Arthropoda</taxon>
        <taxon>Crustacea</taxon>
        <taxon>Multicrustacea</taxon>
        <taxon>Hexanauplia</taxon>
        <taxon>Copepoda</taxon>
        <taxon>Harpacticoida</taxon>
        <taxon>Harpacticidae</taxon>
        <taxon>Tigriopus</taxon>
    </lineage>
</organism>
<dbReference type="GO" id="GO:0005085">
    <property type="term" value="F:guanyl-nucleotide exchange factor activity"/>
    <property type="evidence" value="ECO:0007669"/>
    <property type="project" value="InterPro"/>
</dbReference>
<proteinExistence type="predicted"/>
<evidence type="ECO:0000313" key="5">
    <source>
        <dbReference type="EMBL" id="TRY71154.1"/>
    </source>
</evidence>
<feature type="region of interest" description="Disordered" evidence="3">
    <location>
        <begin position="132"/>
        <end position="214"/>
    </location>
</feature>
<reference evidence="5 6" key="1">
    <citation type="journal article" date="2018" name="Nat. Ecol. Evol.">
        <title>Genomic signatures of mitonuclear coevolution across populations of Tigriopus californicus.</title>
        <authorList>
            <person name="Barreto F.S."/>
            <person name="Watson E.T."/>
            <person name="Lima T.G."/>
            <person name="Willett C.S."/>
            <person name="Edmands S."/>
            <person name="Li W."/>
            <person name="Burton R.S."/>
        </authorList>
    </citation>
    <scope>NUCLEOTIDE SEQUENCE [LARGE SCALE GENOMIC DNA]</scope>
    <source>
        <strain evidence="5 6">San Diego</strain>
    </source>
</reference>
<dbReference type="Gene3D" id="1.20.900.10">
    <property type="entry name" value="Dbl homology (DH) domain"/>
    <property type="match status" value="1"/>
</dbReference>
<comment type="subcellular location">
    <subcellularLocation>
        <location evidence="1">Cytoplasm</location>
    </subcellularLocation>
</comment>
<feature type="region of interest" description="Disordered" evidence="3">
    <location>
        <begin position="508"/>
        <end position="584"/>
    </location>
</feature>
<evidence type="ECO:0000256" key="2">
    <source>
        <dbReference type="ARBA" id="ARBA00022490"/>
    </source>
</evidence>
<dbReference type="SUPFAM" id="SSF48065">
    <property type="entry name" value="DBL homology domain (DH-domain)"/>
    <property type="match status" value="1"/>
</dbReference>
<dbReference type="STRING" id="6832.A0A553P0D5"/>
<feature type="compositionally biased region" description="Polar residues" evidence="3">
    <location>
        <begin position="156"/>
        <end position="166"/>
    </location>
</feature>
<gene>
    <name evidence="5" type="ORF">TCAL_09287</name>
</gene>
<evidence type="ECO:0000256" key="3">
    <source>
        <dbReference type="SAM" id="MobiDB-lite"/>
    </source>
</evidence>
<keyword evidence="2" id="KW-0963">Cytoplasm</keyword>
<evidence type="ECO:0000256" key="1">
    <source>
        <dbReference type="ARBA" id="ARBA00004496"/>
    </source>
</evidence>
<dbReference type="PANTHER" id="PTHR46006">
    <property type="entry name" value="RHO GUANINE NUCLEOTIDE EXCHANGE FACTOR AT 64C, ISOFORM A"/>
    <property type="match status" value="1"/>
</dbReference>
<feature type="compositionally biased region" description="Polar residues" evidence="3">
    <location>
        <begin position="190"/>
        <end position="208"/>
    </location>
</feature>
<dbReference type="SMART" id="SM00325">
    <property type="entry name" value="RhoGEF"/>
    <property type="match status" value="1"/>
</dbReference>
<feature type="compositionally biased region" description="Polar residues" evidence="3">
    <location>
        <begin position="764"/>
        <end position="773"/>
    </location>
</feature>
<dbReference type="GO" id="GO:0005737">
    <property type="term" value="C:cytoplasm"/>
    <property type="evidence" value="ECO:0007669"/>
    <property type="project" value="UniProtKB-SubCell"/>
</dbReference>
<name>A0A553P0D5_TIGCA</name>
<feature type="compositionally biased region" description="Low complexity" evidence="3">
    <location>
        <begin position="511"/>
        <end position="561"/>
    </location>
</feature>
<dbReference type="Pfam" id="PF00621">
    <property type="entry name" value="RhoGEF"/>
    <property type="match status" value="1"/>
</dbReference>
<protein>
    <recommendedName>
        <fullName evidence="4">DH domain-containing protein</fullName>
    </recommendedName>
</protein>
<accession>A0A553P0D5</accession>
<dbReference type="InterPro" id="IPR001849">
    <property type="entry name" value="PH_domain"/>
</dbReference>
<dbReference type="PANTHER" id="PTHR46006:SF8">
    <property type="entry name" value="DH DOMAIN-CONTAINING PROTEIN"/>
    <property type="match status" value="1"/>
</dbReference>
<keyword evidence="6" id="KW-1185">Reference proteome</keyword>
<dbReference type="Gene3D" id="2.30.29.30">
    <property type="entry name" value="Pleckstrin-homology domain (PH domain)/Phosphotyrosine-binding domain (PTB)"/>
    <property type="match status" value="1"/>
</dbReference>
<feature type="region of interest" description="Disordered" evidence="3">
    <location>
        <begin position="1"/>
        <end position="80"/>
    </location>
</feature>
<dbReference type="InterPro" id="IPR051480">
    <property type="entry name" value="Endocytic_GEF_Adapter"/>
</dbReference>
<evidence type="ECO:0000313" key="6">
    <source>
        <dbReference type="Proteomes" id="UP000318571"/>
    </source>
</evidence>
<feature type="compositionally biased region" description="Low complexity" evidence="3">
    <location>
        <begin position="20"/>
        <end position="34"/>
    </location>
</feature>
<dbReference type="PROSITE" id="PS50010">
    <property type="entry name" value="DH_2"/>
    <property type="match status" value="1"/>
</dbReference>
<evidence type="ECO:0000259" key="4">
    <source>
        <dbReference type="PROSITE" id="PS50010"/>
    </source>
</evidence>
<dbReference type="InterPro" id="IPR035899">
    <property type="entry name" value="DBL_dom_sf"/>
</dbReference>
<dbReference type="SMART" id="SM00233">
    <property type="entry name" value="PH"/>
    <property type="match status" value="1"/>
</dbReference>
<dbReference type="InterPro" id="IPR000219">
    <property type="entry name" value="DH_dom"/>
</dbReference>
<feature type="compositionally biased region" description="Acidic residues" evidence="3">
    <location>
        <begin position="67"/>
        <end position="78"/>
    </location>
</feature>
<dbReference type="AlphaFoldDB" id="A0A553P0D5"/>